<dbReference type="AlphaFoldDB" id="G0A1U8"/>
<dbReference type="Proteomes" id="UP000008888">
    <property type="component" value="Chromosome"/>
</dbReference>
<dbReference type="STRING" id="857087.Metme_2951"/>
<gene>
    <name evidence="2" type="ordered locus">Metme_2951</name>
</gene>
<dbReference type="InterPro" id="IPR021136">
    <property type="entry name" value="Flagellar_hook_control-like_C"/>
</dbReference>
<evidence type="ECO:0000313" key="3">
    <source>
        <dbReference type="Proteomes" id="UP000008888"/>
    </source>
</evidence>
<reference evidence="2 3" key="1">
    <citation type="journal article" date="2011" name="J. Bacteriol.">
        <title>Complete Genome Sequence of the Aerobic Marine Methanotroph Methylomonas methanica MC09.</title>
        <authorList>
            <person name="Boden R."/>
            <person name="Cunliffe M."/>
            <person name="Scanlan J."/>
            <person name="Moussard H."/>
            <person name="Kits K.D."/>
            <person name="Klotz M.G."/>
            <person name="Jetten M.S."/>
            <person name="Vuilleumier S."/>
            <person name="Han J."/>
            <person name="Peters L."/>
            <person name="Mikhailova N."/>
            <person name="Teshima H."/>
            <person name="Tapia R."/>
            <person name="Kyrpides N."/>
            <person name="Ivanova N."/>
            <person name="Pagani I."/>
            <person name="Cheng J.F."/>
            <person name="Goodwin L."/>
            <person name="Han C."/>
            <person name="Hauser L."/>
            <person name="Land M.L."/>
            <person name="Lapidus A."/>
            <person name="Lucas S."/>
            <person name="Pitluck S."/>
            <person name="Woyke T."/>
            <person name="Stein L."/>
            <person name="Murrell J.C."/>
        </authorList>
    </citation>
    <scope>NUCLEOTIDE SEQUENCE [LARGE SCALE GENOMIC DNA]</scope>
    <source>
        <strain evidence="2 3">MC09</strain>
    </source>
</reference>
<dbReference type="PANTHER" id="PTHR37533">
    <property type="entry name" value="FLAGELLAR HOOK-LENGTH CONTROL PROTEIN"/>
    <property type="match status" value="1"/>
</dbReference>
<accession>G0A1U8</accession>
<keyword evidence="2" id="KW-0969">Cilium</keyword>
<dbReference type="Gene3D" id="3.30.750.140">
    <property type="match status" value="1"/>
</dbReference>
<dbReference type="InterPro" id="IPR052563">
    <property type="entry name" value="FliK"/>
</dbReference>
<dbReference type="PANTHER" id="PTHR37533:SF2">
    <property type="entry name" value="FLAGELLAR HOOK-LENGTH CONTROL PROTEIN"/>
    <property type="match status" value="1"/>
</dbReference>
<proteinExistence type="predicted"/>
<keyword evidence="2" id="KW-0966">Cell projection</keyword>
<dbReference type="eggNOG" id="COG3144">
    <property type="taxonomic scope" value="Bacteria"/>
</dbReference>
<name>G0A1U8_METMM</name>
<feature type="domain" description="Flagellar hook-length control protein-like C-terminal" evidence="1">
    <location>
        <begin position="302"/>
        <end position="384"/>
    </location>
</feature>
<evidence type="ECO:0000313" key="2">
    <source>
        <dbReference type="EMBL" id="AEG01331.1"/>
    </source>
</evidence>
<dbReference type="Pfam" id="PF02120">
    <property type="entry name" value="Flg_hook"/>
    <property type="match status" value="1"/>
</dbReference>
<reference key="2">
    <citation type="submission" date="2011-05" db="EMBL/GenBank/DDBJ databases">
        <title>Complete genome sequence of the aerobic marine methanotroph Methylomonas methanica MC09.</title>
        <authorList>
            <person name="Boden R."/>
            <person name="Cunliffe M."/>
            <person name="Scanlan J."/>
            <person name="Moussard H."/>
            <person name="Kits K.D."/>
            <person name="Klotz M."/>
            <person name="Jetten M."/>
            <person name="Vuilleumier S."/>
            <person name="Han J."/>
            <person name="Peters L."/>
            <person name="Mikhailova N."/>
            <person name="Teshima H."/>
            <person name="Tapia R."/>
            <person name="Kyrpides N."/>
            <person name="Ivanova N."/>
            <person name="Pagani I."/>
            <person name="Cheng J.-F."/>
            <person name="Goodwin L."/>
            <person name="Han C."/>
            <person name="Hauser L."/>
            <person name="Land M."/>
            <person name="Lapidus A."/>
            <person name="Lucas S."/>
            <person name="Pitluck S."/>
            <person name="Woyke T."/>
            <person name="Stein L.Y."/>
            <person name="Murrell C."/>
        </authorList>
    </citation>
    <scope>NUCLEOTIDE SEQUENCE</scope>
    <source>
        <strain>MC09</strain>
    </source>
</reference>
<dbReference type="KEGG" id="mmt:Metme_2951"/>
<protein>
    <submittedName>
        <fullName evidence="2">Flagellar hook-length control protein</fullName>
    </submittedName>
</protein>
<keyword evidence="2" id="KW-0282">Flagellum</keyword>
<reference evidence="3" key="3">
    <citation type="submission" date="2011-05" db="EMBL/GenBank/DDBJ databases">
        <title>Complete sequence of Methylomonas methanica MC09.</title>
        <authorList>
            <consortium name="US DOE Joint Genome Institute"/>
            <person name="Lucas S."/>
            <person name="Han J."/>
            <person name="Lapidus A."/>
            <person name="Cheng J.-F."/>
            <person name="Goodwin L."/>
            <person name="Pitluck S."/>
            <person name="Peters L."/>
            <person name="Mikhailova N."/>
            <person name="Teshima H."/>
            <person name="Han C."/>
            <person name="Tapia R."/>
            <person name="Land M."/>
            <person name="Hauser L."/>
            <person name="Kyrpides N."/>
            <person name="Ivanova N."/>
            <person name="Pagani I."/>
            <person name="Stein L."/>
            <person name="Woyke T."/>
        </authorList>
    </citation>
    <scope>NUCLEOTIDE SEQUENCE [LARGE SCALE GENOMIC DNA]</scope>
    <source>
        <strain evidence="3">MC09</strain>
    </source>
</reference>
<dbReference type="EMBL" id="CP002738">
    <property type="protein sequence ID" value="AEG01331.1"/>
    <property type="molecule type" value="Genomic_DNA"/>
</dbReference>
<keyword evidence="3" id="KW-1185">Reference proteome</keyword>
<dbReference type="InterPro" id="IPR038610">
    <property type="entry name" value="FliK-like_C_sf"/>
</dbReference>
<dbReference type="HOGENOM" id="CLU_623764_0_0_6"/>
<organism evidence="2 3">
    <name type="scientific">Methylomonas methanica (strain DSM 25384 / MC09)</name>
    <dbReference type="NCBI Taxonomy" id="857087"/>
    <lineage>
        <taxon>Bacteria</taxon>
        <taxon>Pseudomonadati</taxon>
        <taxon>Pseudomonadota</taxon>
        <taxon>Gammaproteobacteria</taxon>
        <taxon>Methylococcales</taxon>
        <taxon>Methylococcaceae</taxon>
        <taxon>Methylomonas</taxon>
    </lineage>
</organism>
<dbReference type="CDD" id="cd17470">
    <property type="entry name" value="T3SS_Flik_C"/>
    <property type="match status" value="1"/>
</dbReference>
<sequence length="439" mass="46227">MNIQAANLLSMLTGSEGLGNIQQGLLGGTGDNGGFASALMEQLGLLQSGASPDMSAIQSLMDDAGVKGDLQNFAAFFGKNLPVASKSAGDIDLEDTLKTLAEVLQQLQQLEADPNSVGSPAIATTEQTIPPTDLQQEALDQEALANNPPPMPISVPAEVSDDAEPVAGDADIAGMLADVKKPAPLSVQDTKTQNATDAVAGKPDELGVEFDRSISAMMSKQGESGQSQQEKPALDLKTDPKLGQLENAPDNQEVKASPTAVAGDIARMNATVRSESTAPLPSNQPAMQKPFGDSAWNQELGDKLIWMHKQDMPSVQLRLNPEHLGPIVVKIDVNHDQATVAFTAQHMAVKDAIEAAIPKLREMLGGQQLNLVDVNVSQQQADQRQSSREFFQMAGGQNQRGGADGDLLTNGVVNESQDIVDEIEAGRAIATNGLLSLFA</sequence>
<dbReference type="RefSeq" id="WP_013819561.1">
    <property type="nucleotide sequence ID" value="NC_015572.1"/>
</dbReference>
<evidence type="ECO:0000259" key="1">
    <source>
        <dbReference type="Pfam" id="PF02120"/>
    </source>
</evidence>
<dbReference type="OrthoDB" id="1792985at2"/>